<dbReference type="Gene3D" id="1.25.10.10">
    <property type="entry name" value="Leucine-rich Repeat Variant"/>
    <property type="match status" value="2"/>
</dbReference>
<dbReference type="PANTHER" id="PTHR11533:SF174">
    <property type="entry name" value="PUROMYCIN-SENSITIVE AMINOPEPTIDASE-RELATED"/>
    <property type="match status" value="1"/>
</dbReference>
<dbReference type="InterPro" id="IPR004155">
    <property type="entry name" value="PBS_lyase_HEAT"/>
</dbReference>
<evidence type="ECO:0000256" key="9">
    <source>
        <dbReference type="ARBA" id="ARBA00022801"/>
    </source>
</evidence>
<keyword evidence="16" id="KW-1185">Reference proteome</keyword>
<dbReference type="CDD" id="cd09603">
    <property type="entry name" value="M1_APN_like"/>
    <property type="match status" value="1"/>
</dbReference>
<feature type="coiled-coil region" evidence="12">
    <location>
        <begin position="888"/>
        <end position="919"/>
    </location>
</feature>
<dbReference type="GO" id="GO:0008270">
    <property type="term" value="F:zinc ion binding"/>
    <property type="evidence" value="ECO:0007669"/>
    <property type="project" value="InterPro"/>
</dbReference>
<dbReference type="GO" id="GO:0043171">
    <property type="term" value="P:peptide catabolic process"/>
    <property type="evidence" value="ECO:0007669"/>
    <property type="project" value="TreeGrafter"/>
</dbReference>
<accession>A0A5C5YMU5</accession>
<dbReference type="InterPro" id="IPR050344">
    <property type="entry name" value="Peptidase_M1_aminopeptidases"/>
</dbReference>
<dbReference type="GO" id="GO:0016285">
    <property type="term" value="F:alanyl aminopeptidase activity"/>
    <property type="evidence" value="ECO:0007669"/>
    <property type="project" value="UniProtKB-EC"/>
</dbReference>
<gene>
    <name evidence="15" type="primary">pepN</name>
    <name evidence="15" type="ORF">CA13_67460</name>
</gene>
<comment type="similarity">
    <text evidence="3">Belongs to the peptidase M1 family.</text>
</comment>
<evidence type="ECO:0000256" key="10">
    <source>
        <dbReference type="ARBA" id="ARBA00022833"/>
    </source>
</evidence>
<dbReference type="GO" id="GO:0005615">
    <property type="term" value="C:extracellular space"/>
    <property type="evidence" value="ECO:0007669"/>
    <property type="project" value="TreeGrafter"/>
</dbReference>
<evidence type="ECO:0000256" key="1">
    <source>
        <dbReference type="ARBA" id="ARBA00000098"/>
    </source>
</evidence>
<evidence type="ECO:0000313" key="15">
    <source>
        <dbReference type="EMBL" id="TWT76254.1"/>
    </source>
</evidence>
<dbReference type="SMART" id="SM00567">
    <property type="entry name" value="EZ_HEAT"/>
    <property type="match status" value="3"/>
</dbReference>
<dbReference type="EC" id="3.4.11.2" evidence="4"/>
<dbReference type="EMBL" id="SJPJ01000002">
    <property type="protein sequence ID" value="TWT76254.1"/>
    <property type="molecule type" value="Genomic_DNA"/>
</dbReference>
<dbReference type="GO" id="GO:0006508">
    <property type="term" value="P:proteolysis"/>
    <property type="evidence" value="ECO:0007669"/>
    <property type="project" value="UniProtKB-KW"/>
</dbReference>
<comment type="cofactor">
    <cofactor evidence="2">
        <name>Zn(2+)</name>
        <dbReference type="ChEBI" id="CHEBI:29105"/>
    </cofactor>
</comment>
<dbReference type="PANTHER" id="PTHR11533">
    <property type="entry name" value="PROTEASE M1 ZINC METALLOPROTEASE"/>
    <property type="match status" value="1"/>
</dbReference>
<comment type="caution">
    <text evidence="15">The sequence shown here is derived from an EMBL/GenBank/DDBJ whole genome shotgun (WGS) entry which is preliminary data.</text>
</comment>
<dbReference type="InterPro" id="IPR016024">
    <property type="entry name" value="ARM-type_fold"/>
</dbReference>
<keyword evidence="8" id="KW-0479">Metal-binding</keyword>
<evidence type="ECO:0000256" key="4">
    <source>
        <dbReference type="ARBA" id="ARBA00012564"/>
    </source>
</evidence>
<dbReference type="PRINTS" id="PR00756">
    <property type="entry name" value="ALADIPTASE"/>
</dbReference>
<protein>
    <recommendedName>
        <fullName evidence="5">Aminopeptidase N</fullName>
        <ecNumber evidence="4">3.4.11.2</ecNumber>
    </recommendedName>
</protein>
<dbReference type="OrthoDB" id="9814383at2"/>
<organism evidence="15 16">
    <name type="scientific">Novipirellula herctigrandis</name>
    <dbReference type="NCBI Taxonomy" id="2527986"/>
    <lineage>
        <taxon>Bacteria</taxon>
        <taxon>Pseudomonadati</taxon>
        <taxon>Planctomycetota</taxon>
        <taxon>Planctomycetia</taxon>
        <taxon>Pirellulales</taxon>
        <taxon>Pirellulaceae</taxon>
        <taxon>Novipirellula</taxon>
    </lineage>
</organism>
<dbReference type="Pfam" id="PF17900">
    <property type="entry name" value="Peptidase_M1_N"/>
    <property type="match status" value="1"/>
</dbReference>
<dbReference type="InterPro" id="IPR042097">
    <property type="entry name" value="Aminopeptidase_N-like_N_sf"/>
</dbReference>
<keyword evidence="11" id="KW-0482">Metalloprotease</keyword>
<dbReference type="Pfam" id="PF01433">
    <property type="entry name" value="Peptidase_M1"/>
    <property type="match status" value="1"/>
</dbReference>
<evidence type="ECO:0000256" key="3">
    <source>
        <dbReference type="ARBA" id="ARBA00010136"/>
    </source>
</evidence>
<evidence type="ECO:0000256" key="2">
    <source>
        <dbReference type="ARBA" id="ARBA00001947"/>
    </source>
</evidence>
<evidence type="ECO:0000256" key="5">
    <source>
        <dbReference type="ARBA" id="ARBA00015611"/>
    </source>
</evidence>
<keyword evidence="6 15" id="KW-0031">Aminopeptidase</keyword>
<comment type="catalytic activity">
    <reaction evidence="1">
        <text>Release of an N-terminal amino acid, Xaa-|-Yaa- from a peptide, amide or arylamide. Xaa is preferably Ala, but may be most amino acids including Pro (slow action). When a terminal hydrophobic residue is followed by a prolyl residue, the two may be released as an intact Xaa-Pro dipeptide.</text>
        <dbReference type="EC" id="3.4.11.2"/>
    </reaction>
</comment>
<feature type="domain" description="Aminopeptidase N-like N-terminal" evidence="14">
    <location>
        <begin position="108"/>
        <end position="281"/>
    </location>
</feature>
<evidence type="ECO:0000259" key="14">
    <source>
        <dbReference type="Pfam" id="PF17900"/>
    </source>
</evidence>
<dbReference type="InterPro" id="IPR014782">
    <property type="entry name" value="Peptidase_M1_dom"/>
</dbReference>
<dbReference type="Proteomes" id="UP000315010">
    <property type="component" value="Unassembled WGS sequence"/>
</dbReference>
<dbReference type="InterPro" id="IPR011989">
    <property type="entry name" value="ARM-like"/>
</dbReference>
<dbReference type="SUPFAM" id="SSF63737">
    <property type="entry name" value="Leukotriene A4 hydrolase N-terminal domain"/>
    <property type="match status" value="1"/>
</dbReference>
<dbReference type="GO" id="GO:0016020">
    <property type="term" value="C:membrane"/>
    <property type="evidence" value="ECO:0007669"/>
    <property type="project" value="TreeGrafter"/>
</dbReference>
<dbReference type="AlphaFoldDB" id="A0A5C5YMU5"/>
<keyword evidence="7" id="KW-0645">Protease</keyword>
<evidence type="ECO:0000313" key="16">
    <source>
        <dbReference type="Proteomes" id="UP000315010"/>
    </source>
</evidence>
<dbReference type="GO" id="GO:0005737">
    <property type="term" value="C:cytoplasm"/>
    <property type="evidence" value="ECO:0007669"/>
    <property type="project" value="TreeGrafter"/>
</dbReference>
<name>A0A5C5YMU5_9BACT</name>
<evidence type="ECO:0000256" key="8">
    <source>
        <dbReference type="ARBA" id="ARBA00022723"/>
    </source>
</evidence>
<evidence type="ECO:0000256" key="11">
    <source>
        <dbReference type="ARBA" id="ARBA00023049"/>
    </source>
</evidence>
<keyword evidence="10" id="KW-0862">Zinc</keyword>
<keyword evidence="12" id="KW-0175">Coiled coil</keyword>
<dbReference type="GO" id="GO:0042277">
    <property type="term" value="F:peptide binding"/>
    <property type="evidence" value="ECO:0007669"/>
    <property type="project" value="TreeGrafter"/>
</dbReference>
<reference evidence="15 16" key="1">
    <citation type="submission" date="2019-02" db="EMBL/GenBank/DDBJ databases">
        <title>Deep-cultivation of Planctomycetes and their phenomic and genomic characterization uncovers novel biology.</title>
        <authorList>
            <person name="Wiegand S."/>
            <person name="Jogler M."/>
            <person name="Boedeker C."/>
            <person name="Pinto D."/>
            <person name="Vollmers J."/>
            <person name="Rivas-Marin E."/>
            <person name="Kohn T."/>
            <person name="Peeters S.H."/>
            <person name="Heuer A."/>
            <person name="Rast P."/>
            <person name="Oberbeckmann S."/>
            <person name="Bunk B."/>
            <person name="Jeske O."/>
            <person name="Meyerdierks A."/>
            <person name="Storesund J.E."/>
            <person name="Kallscheuer N."/>
            <person name="Luecker S."/>
            <person name="Lage O.M."/>
            <person name="Pohl T."/>
            <person name="Merkel B.J."/>
            <person name="Hornburger P."/>
            <person name="Mueller R.-W."/>
            <person name="Bruemmer F."/>
            <person name="Labrenz M."/>
            <person name="Spormann A.M."/>
            <person name="Op Den Camp H."/>
            <person name="Overmann J."/>
            <person name="Amann R."/>
            <person name="Jetten M.S.M."/>
            <person name="Mascher T."/>
            <person name="Medema M.H."/>
            <person name="Devos D.P."/>
            <person name="Kaster A.-K."/>
            <person name="Ovreas L."/>
            <person name="Rohde M."/>
            <person name="Galperin M.Y."/>
            <person name="Jogler C."/>
        </authorList>
    </citation>
    <scope>NUCLEOTIDE SEQUENCE [LARGE SCALE GENOMIC DNA]</scope>
    <source>
        <strain evidence="15 16">CA13</strain>
    </source>
</reference>
<dbReference type="GO" id="GO:0070006">
    <property type="term" value="F:metalloaminopeptidase activity"/>
    <property type="evidence" value="ECO:0007669"/>
    <property type="project" value="TreeGrafter"/>
</dbReference>
<dbReference type="InterPro" id="IPR045357">
    <property type="entry name" value="Aminopeptidase_N-like_N"/>
</dbReference>
<evidence type="ECO:0000256" key="12">
    <source>
        <dbReference type="SAM" id="Coils"/>
    </source>
</evidence>
<feature type="domain" description="Peptidase M1 membrane alanine aminopeptidase" evidence="13">
    <location>
        <begin position="319"/>
        <end position="524"/>
    </location>
</feature>
<dbReference type="SUPFAM" id="SSF48371">
    <property type="entry name" value="ARM repeat"/>
    <property type="match status" value="1"/>
</dbReference>
<evidence type="ECO:0000256" key="7">
    <source>
        <dbReference type="ARBA" id="ARBA00022670"/>
    </source>
</evidence>
<dbReference type="Gene3D" id="2.60.40.1730">
    <property type="entry name" value="tricorn interacting facor f3 domain"/>
    <property type="match status" value="1"/>
</dbReference>
<proteinExistence type="inferred from homology"/>
<dbReference type="InterPro" id="IPR027268">
    <property type="entry name" value="Peptidase_M4/M1_CTD_sf"/>
</dbReference>
<evidence type="ECO:0000259" key="13">
    <source>
        <dbReference type="Pfam" id="PF01433"/>
    </source>
</evidence>
<evidence type="ECO:0000256" key="6">
    <source>
        <dbReference type="ARBA" id="ARBA00022438"/>
    </source>
</evidence>
<sequence length="922" mass="104498">MWARTCPGILAPGPALADHDPTSLMKIRETGILNRGWLNSLHGDLPWTFGTVMKKLLLSLLAILPLVTSLSAEETICRYCEQWHQMPFSTDLEGKYHYAPDRQVDVQHIRIDVTPDFAKRTVSGTTSITASPIAKPVSLLRLDAKNLRVSDVRCDKVEVTDFVSTREELKILLAKPISPGSKFTVHIDHSAQPTAGLYFRTPEMGYPESDTHIWTQGETHESRHWYPCFDYPNERSSSEVICHVPLDMTVLSNGKRMGEATDGKRLKSVHWLHEKPHANYLICLVAGYLDKQQKLHRDIPLGFYTQPTLSKQAANSFRDTADIMAFYEEEIGVLFPWPKYDQVTILDFVAGGMENTTLTTLTSNTIFDTATENIRSTQNLDAHEMAHQWFGDYVTCKDWSHLWLNEGFATFYTHLYQGHKFGRDAMLYGLHQDATNRVLTQTSDKRPIVFNGYSNPGEQFDYRSYPKGSWVLHMLRCQLGPELYRKCITSYLEAHALSSVVSDDLRQVIEQHSGQPMDRFFDQWVYHPRHPDLKVSYEWMPKEGLAKVTVKQTQSTENGGRLFQFPTKLRFIVDRIVVDHDIEIKETEEDFYVALDSQPSIVRFDPEYTVLADITFDKSDELFKAQIANQDDMIGRLRACDHWGARKTNESTNLLDVALNSDAFYGVRIAAAKALDKIDSDDAYEVLQQSWKLQDDARVRLAVIKQITDRFDEQTPARIAEILDTEKNPAIQAVAIRALGRYSGESSRESITKFLAASSFRNELTVAAISAISDLNDPLYKDLLLNTLQQRESEFTSSGFGSGLQTLAKISSALDEKSDIRKFLLGYVNNPKTTIRSAAISALGTLDDPQAVSVLESFVDSENTRVSKAAERAIGKLRESKPAAPKEVIELRKEIAEMKRESEKTQKDLKELRDLLQAKIES</sequence>
<dbReference type="Pfam" id="PF13646">
    <property type="entry name" value="HEAT_2"/>
    <property type="match status" value="2"/>
</dbReference>
<dbReference type="SUPFAM" id="SSF55486">
    <property type="entry name" value="Metalloproteases ('zincins'), catalytic domain"/>
    <property type="match status" value="1"/>
</dbReference>
<keyword evidence="9 15" id="KW-0378">Hydrolase</keyword>
<dbReference type="Gene3D" id="1.10.390.10">
    <property type="entry name" value="Neutral Protease Domain 2"/>
    <property type="match status" value="1"/>
</dbReference>
<dbReference type="InterPro" id="IPR001930">
    <property type="entry name" value="Peptidase_M1"/>
</dbReference>